<keyword evidence="3" id="KW-1185">Reference proteome</keyword>
<evidence type="ECO:0000256" key="1">
    <source>
        <dbReference type="SAM" id="Phobius"/>
    </source>
</evidence>
<dbReference type="Proteomes" id="UP001195483">
    <property type="component" value="Unassembled WGS sequence"/>
</dbReference>
<reference evidence="2" key="2">
    <citation type="journal article" date="2021" name="Genome Biol. Evol.">
        <title>Developing a high-quality reference genome for a parasitic bivalve with doubly uniparental inheritance (Bivalvia: Unionida).</title>
        <authorList>
            <person name="Smith C.H."/>
        </authorList>
    </citation>
    <scope>NUCLEOTIDE SEQUENCE</scope>
    <source>
        <strain evidence="2">CHS0354</strain>
        <tissue evidence="2">Mantle</tissue>
    </source>
</reference>
<comment type="caution">
    <text evidence="2">The sequence shown here is derived from an EMBL/GenBank/DDBJ whole genome shotgun (WGS) entry which is preliminary data.</text>
</comment>
<feature type="transmembrane region" description="Helical" evidence="1">
    <location>
        <begin position="39"/>
        <end position="63"/>
    </location>
</feature>
<keyword evidence="1" id="KW-0472">Membrane</keyword>
<organism evidence="2 3">
    <name type="scientific">Potamilus streckersoni</name>
    <dbReference type="NCBI Taxonomy" id="2493646"/>
    <lineage>
        <taxon>Eukaryota</taxon>
        <taxon>Metazoa</taxon>
        <taxon>Spiralia</taxon>
        <taxon>Lophotrochozoa</taxon>
        <taxon>Mollusca</taxon>
        <taxon>Bivalvia</taxon>
        <taxon>Autobranchia</taxon>
        <taxon>Heteroconchia</taxon>
        <taxon>Palaeoheterodonta</taxon>
        <taxon>Unionida</taxon>
        <taxon>Unionoidea</taxon>
        <taxon>Unionidae</taxon>
        <taxon>Ambleminae</taxon>
        <taxon>Lampsilini</taxon>
        <taxon>Potamilus</taxon>
    </lineage>
</organism>
<evidence type="ECO:0000313" key="2">
    <source>
        <dbReference type="EMBL" id="KAK3609862.1"/>
    </source>
</evidence>
<dbReference type="AlphaFoldDB" id="A0AAE0TG94"/>
<accession>A0AAE0TG94</accession>
<dbReference type="EMBL" id="JAEAOA010000935">
    <property type="protein sequence ID" value="KAK3609862.1"/>
    <property type="molecule type" value="Genomic_DNA"/>
</dbReference>
<sequence>MFLSPTVLQHDHCFIIALRAWQQHDEYWHRRRRVTGQTALFEIFSINKFAILFIVLVLNGWIVHKYVSS</sequence>
<reference evidence="2" key="1">
    <citation type="journal article" date="2021" name="Genome Biol. Evol.">
        <title>A High-Quality Reference Genome for a Parasitic Bivalve with Doubly Uniparental Inheritance (Bivalvia: Unionida).</title>
        <authorList>
            <person name="Smith C.H."/>
        </authorList>
    </citation>
    <scope>NUCLEOTIDE SEQUENCE</scope>
    <source>
        <strain evidence="2">CHS0354</strain>
    </source>
</reference>
<keyword evidence="1" id="KW-0812">Transmembrane</keyword>
<proteinExistence type="predicted"/>
<evidence type="ECO:0000313" key="3">
    <source>
        <dbReference type="Proteomes" id="UP001195483"/>
    </source>
</evidence>
<reference evidence="2" key="3">
    <citation type="submission" date="2023-05" db="EMBL/GenBank/DDBJ databases">
        <authorList>
            <person name="Smith C.H."/>
        </authorList>
    </citation>
    <scope>NUCLEOTIDE SEQUENCE</scope>
    <source>
        <strain evidence="2">CHS0354</strain>
        <tissue evidence="2">Mantle</tissue>
    </source>
</reference>
<gene>
    <name evidence="2" type="ORF">CHS0354_015053</name>
</gene>
<keyword evidence="1" id="KW-1133">Transmembrane helix</keyword>
<name>A0AAE0TG94_9BIVA</name>
<protein>
    <submittedName>
        <fullName evidence="2">Uncharacterized protein</fullName>
    </submittedName>
</protein>